<protein>
    <submittedName>
        <fullName evidence="1">Uncharacterized protein</fullName>
    </submittedName>
</protein>
<sequence length="176" mass="19686">MLARALLLAEGGDTFIHDKNKPTLPTNLGFGAQCLFYDLASQADMGTFSFQGVLEILDKHYKKNCLLRIFRERKRQPGETFEETVTVLHRLAPACDFGGWHAGSLRDRILQGVSSAKIRERLLHEGPTLKLLKVEEIGRSVQPQEITGVQWSTGTARLYTKARFCPIVRSFSGSPP</sequence>
<accession>A0ACB7TKL5</accession>
<name>A0ACB7TKL5_HYAAI</name>
<comment type="caution">
    <text evidence="1">The sequence shown here is derived from an EMBL/GenBank/DDBJ whole genome shotgun (WGS) entry which is preliminary data.</text>
</comment>
<evidence type="ECO:0000313" key="1">
    <source>
        <dbReference type="EMBL" id="KAH6946564.1"/>
    </source>
</evidence>
<reference evidence="1" key="1">
    <citation type="submission" date="2020-05" db="EMBL/GenBank/DDBJ databases">
        <title>Large-scale comparative analyses of tick genomes elucidate their genetic diversity and vector capacities.</title>
        <authorList>
            <person name="Jia N."/>
            <person name="Wang J."/>
            <person name="Shi W."/>
            <person name="Du L."/>
            <person name="Sun Y."/>
            <person name="Zhan W."/>
            <person name="Jiang J."/>
            <person name="Wang Q."/>
            <person name="Zhang B."/>
            <person name="Ji P."/>
            <person name="Sakyi L.B."/>
            <person name="Cui X."/>
            <person name="Yuan T."/>
            <person name="Jiang B."/>
            <person name="Yang W."/>
            <person name="Lam T.T.-Y."/>
            <person name="Chang Q."/>
            <person name="Ding S."/>
            <person name="Wang X."/>
            <person name="Zhu J."/>
            <person name="Ruan X."/>
            <person name="Zhao L."/>
            <person name="Wei J."/>
            <person name="Que T."/>
            <person name="Du C."/>
            <person name="Cheng J."/>
            <person name="Dai P."/>
            <person name="Han X."/>
            <person name="Huang E."/>
            <person name="Gao Y."/>
            <person name="Liu J."/>
            <person name="Shao H."/>
            <person name="Ye R."/>
            <person name="Li L."/>
            <person name="Wei W."/>
            <person name="Wang X."/>
            <person name="Wang C."/>
            <person name="Yang T."/>
            <person name="Huo Q."/>
            <person name="Li W."/>
            <person name="Guo W."/>
            <person name="Chen H."/>
            <person name="Zhou L."/>
            <person name="Ni X."/>
            <person name="Tian J."/>
            <person name="Zhou Y."/>
            <person name="Sheng Y."/>
            <person name="Liu T."/>
            <person name="Pan Y."/>
            <person name="Xia L."/>
            <person name="Li J."/>
            <person name="Zhao F."/>
            <person name="Cao W."/>
        </authorList>
    </citation>
    <scope>NUCLEOTIDE SEQUENCE</scope>
    <source>
        <strain evidence="1">Hyas-2018</strain>
    </source>
</reference>
<evidence type="ECO:0000313" key="2">
    <source>
        <dbReference type="Proteomes" id="UP000821845"/>
    </source>
</evidence>
<keyword evidence="2" id="KW-1185">Reference proteome</keyword>
<dbReference type="Proteomes" id="UP000821845">
    <property type="component" value="Chromosome 1"/>
</dbReference>
<gene>
    <name evidence="1" type="ORF">HPB50_014037</name>
</gene>
<proteinExistence type="predicted"/>
<organism evidence="1 2">
    <name type="scientific">Hyalomma asiaticum</name>
    <name type="common">Tick</name>
    <dbReference type="NCBI Taxonomy" id="266040"/>
    <lineage>
        <taxon>Eukaryota</taxon>
        <taxon>Metazoa</taxon>
        <taxon>Ecdysozoa</taxon>
        <taxon>Arthropoda</taxon>
        <taxon>Chelicerata</taxon>
        <taxon>Arachnida</taxon>
        <taxon>Acari</taxon>
        <taxon>Parasitiformes</taxon>
        <taxon>Ixodida</taxon>
        <taxon>Ixodoidea</taxon>
        <taxon>Ixodidae</taxon>
        <taxon>Hyalomminae</taxon>
        <taxon>Hyalomma</taxon>
    </lineage>
</organism>
<dbReference type="EMBL" id="CM023481">
    <property type="protein sequence ID" value="KAH6946564.1"/>
    <property type="molecule type" value="Genomic_DNA"/>
</dbReference>